<accession>A0A8S4SDR3</accession>
<name>A0A8S4SDR3_9NEOP</name>
<proteinExistence type="predicted"/>
<protein>
    <submittedName>
        <fullName evidence="2">Jg20510 protein</fullName>
    </submittedName>
</protein>
<dbReference type="Proteomes" id="UP000838756">
    <property type="component" value="Unassembled WGS sequence"/>
</dbReference>
<comment type="caution">
    <text evidence="2">The sequence shown here is derived from an EMBL/GenBank/DDBJ whole genome shotgun (WGS) entry which is preliminary data.</text>
</comment>
<keyword evidence="1" id="KW-0812">Transmembrane</keyword>
<dbReference type="AlphaFoldDB" id="A0A8S4SDR3"/>
<keyword evidence="1" id="KW-1133">Transmembrane helix</keyword>
<sequence length="118" mass="13530">MAIMETDGHRCGKRGVNQGEQLDFSDKAVRNTSHVMQGTRPANCQAVFINLSRNLRIDMASNPVKFGDDRRTPIFELSNCQIQLLVTMMIFYCWVYMGVDNDLHPLEKSIEENEYGEK</sequence>
<gene>
    <name evidence="2" type="primary">jg20510</name>
    <name evidence="2" type="ORF">PAEG_LOCUS23174</name>
</gene>
<feature type="transmembrane region" description="Helical" evidence="1">
    <location>
        <begin position="80"/>
        <end position="99"/>
    </location>
</feature>
<evidence type="ECO:0000313" key="2">
    <source>
        <dbReference type="EMBL" id="CAH2257632.1"/>
    </source>
</evidence>
<keyword evidence="1" id="KW-0472">Membrane</keyword>
<reference evidence="2" key="1">
    <citation type="submission" date="2022-03" db="EMBL/GenBank/DDBJ databases">
        <authorList>
            <person name="Lindestad O."/>
        </authorList>
    </citation>
    <scope>NUCLEOTIDE SEQUENCE</scope>
</reference>
<evidence type="ECO:0000256" key="1">
    <source>
        <dbReference type="SAM" id="Phobius"/>
    </source>
</evidence>
<keyword evidence="3" id="KW-1185">Reference proteome</keyword>
<evidence type="ECO:0000313" key="3">
    <source>
        <dbReference type="Proteomes" id="UP000838756"/>
    </source>
</evidence>
<organism evidence="2 3">
    <name type="scientific">Pararge aegeria aegeria</name>
    <dbReference type="NCBI Taxonomy" id="348720"/>
    <lineage>
        <taxon>Eukaryota</taxon>
        <taxon>Metazoa</taxon>
        <taxon>Ecdysozoa</taxon>
        <taxon>Arthropoda</taxon>
        <taxon>Hexapoda</taxon>
        <taxon>Insecta</taxon>
        <taxon>Pterygota</taxon>
        <taxon>Neoptera</taxon>
        <taxon>Endopterygota</taxon>
        <taxon>Lepidoptera</taxon>
        <taxon>Glossata</taxon>
        <taxon>Ditrysia</taxon>
        <taxon>Papilionoidea</taxon>
        <taxon>Nymphalidae</taxon>
        <taxon>Satyrinae</taxon>
        <taxon>Satyrini</taxon>
        <taxon>Parargina</taxon>
        <taxon>Pararge</taxon>
    </lineage>
</organism>
<dbReference type="EMBL" id="CAKXAJ010026123">
    <property type="protein sequence ID" value="CAH2257632.1"/>
    <property type="molecule type" value="Genomic_DNA"/>
</dbReference>